<dbReference type="Proteomes" id="UP001596103">
    <property type="component" value="Unassembled WGS sequence"/>
</dbReference>
<accession>A0ABW0J746</accession>
<organism evidence="1 2">
    <name type="scientific">Paraburkholderia denitrificans</name>
    <dbReference type="NCBI Taxonomy" id="694025"/>
    <lineage>
        <taxon>Bacteria</taxon>
        <taxon>Pseudomonadati</taxon>
        <taxon>Pseudomonadota</taxon>
        <taxon>Betaproteobacteria</taxon>
        <taxon>Burkholderiales</taxon>
        <taxon>Burkholderiaceae</taxon>
        <taxon>Paraburkholderia</taxon>
    </lineage>
</organism>
<comment type="caution">
    <text evidence="1">The sequence shown here is derived from an EMBL/GenBank/DDBJ whole genome shotgun (WGS) entry which is preliminary data.</text>
</comment>
<dbReference type="Pfam" id="PF10865">
    <property type="entry name" value="DUF2703"/>
    <property type="match status" value="1"/>
</dbReference>
<proteinExistence type="predicted"/>
<dbReference type="InterPro" id="IPR021219">
    <property type="entry name" value="DUF2703"/>
</dbReference>
<gene>
    <name evidence="1" type="ORF">ACFPTO_08465</name>
</gene>
<protein>
    <submittedName>
        <fullName evidence="1">DUF2703 domain-containing protein</fullName>
    </submittedName>
</protein>
<evidence type="ECO:0000313" key="2">
    <source>
        <dbReference type="Proteomes" id="UP001596103"/>
    </source>
</evidence>
<name>A0ABW0J746_9BURK</name>
<dbReference type="EMBL" id="JBHSMP010000011">
    <property type="protein sequence ID" value="MFC5428834.1"/>
    <property type="molecule type" value="Genomic_DNA"/>
</dbReference>
<dbReference type="RefSeq" id="WP_377710805.1">
    <property type="nucleotide sequence ID" value="NZ_JBHSMP010000011.1"/>
</dbReference>
<reference evidence="2" key="1">
    <citation type="journal article" date="2019" name="Int. J. Syst. Evol. Microbiol.">
        <title>The Global Catalogue of Microorganisms (GCM) 10K type strain sequencing project: providing services to taxonomists for standard genome sequencing and annotation.</title>
        <authorList>
            <consortium name="The Broad Institute Genomics Platform"/>
            <consortium name="The Broad Institute Genome Sequencing Center for Infectious Disease"/>
            <person name="Wu L."/>
            <person name="Ma J."/>
        </authorList>
    </citation>
    <scope>NUCLEOTIDE SEQUENCE [LARGE SCALE GENOMIC DNA]</scope>
    <source>
        <strain evidence="2">CCUG 56042</strain>
    </source>
</reference>
<evidence type="ECO:0000313" key="1">
    <source>
        <dbReference type="EMBL" id="MFC5428834.1"/>
    </source>
</evidence>
<sequence>MKTLPILWQRLVSGGETCPRCASTGDEVERAYRQLHEQLMPLGIEPVLETREIDEATFKANPSESNRVWIAGKPMEEWVGASVSSSPCCSVCGDEACRTVDVGGASYEVVPVDLLVKAGLIAALTMNAQQGKG</sequence>
<keyword evidence="2" id="KW-1185">Reference proteome</keyword>